<dbReference type="Gene3D" id="3.40.50.300">
    <property type="entry name" value="P-loop containing nucleotide triphosphate hydrolases"/>
    <property type="match status" value="1"/>
</dbReference>
<dbReference type="InterPro" id="IPR027417">
    <property type="entry name" value="P-loop_NTPase"/>
</dbReference>
<dbReference type="InterPro" id="IPR050683">
    <property type="entry name" value="Bact_Polysacc_Export_ATP-bd"/>
</dbReference>
<reference evidence="6 7" key="1">
    <citation type="journal article" date="2014" name="Genome Announc.">
        <title>Draft genome sequences of the altered schaedler flora, a defined bacterial community from gnotobiotic mice.</title>
        <authorList>
            <person name="Wannemuehler M.J."/>
            <person name="Overstreet A.M."/>
            <person name="Ward D.V."/>
            <person name="Phillips G.J."/>
        </authorList>
    </citation>
    <scope>NUCLEOTIDE SEQUENCE [LARGE SCALE GENOMIC DNA]</scope>
    <source>
        <strain evidence="6 7">ASF492</strain>
    </source>
</reference>
<dbReference type="InterPro" id="IPR017871">
    <property type="entry name" value="ABC_transporter-like_CS"/>
</dbReference>
<protein>
    <recommendedName>
        <fullName evidence="5">ABC transporter domain-containing protein</fullName>
    </recommendedName>
</protein>
<dbReference type="AlphaFoldDB" id="N1ZXA8"/>
<dbReference type="Pfam" id="PF00005">
    <property type="entry name" value="ABC_tran"/>
    <property type="match status" value="1"/>
</dbReference>
<proteinExistence type="inferred from homology"/>
<dbReference type="OrthoDB" id="9778870at2"/>
<name>N1ZXA8_9FIRM</name>
<dbReference type="InterPro" id="IPR003439">
    <property type="entry name" value="ABC_transporter-like_ATP-bd"/>
</dbReference>
<dbReference type="Proteomes" id="UP000012589">
    <property type="component" value="Unassembled WGS sequence"/>
</dbReference>
<dbReference type="SUPFAM" id="SSF52540">
    <property type="entry name" value="P-loop containing nucleoside triphosphate hydrolases"/>
    <property type="match status" value="1"/>
</dbReference>
<evidence type="ECO:0000256" key="2">
    <source>
        <dbReference type="ARBA" id="ARBA00022448"/>
    </source>
</evidence>
<dbReference type="STRING" id="1235802.C823_04945"/>
<dbReference type="InterPro" id="IPR003593">
    <property type="entry name" value="AAA+_ATPase"/>
</dbReference>
<dbReference type="CDD" id="cd03220">
    <property type="entry name" value="ABC_KpsT_Wzt"/>
    <property type="match status" value="1"/>
</dbReference>
<dbReference type="PANTHER" id="PTHR46743">
    <property type="entry name" value="TEICHOIC ACIDS EXPORT ATP-BINDING PROTEIN TAGH"/>
    <property type="match status" value="1"/>
</dbReference>
<keyword evidence="4" id="KW-0067">ATP-binding</keyword>
<evidence type="ECO:0000313" key="6">
    <source>
        <dbReference type="EMBL" id="EMZ20531.1"/>
    </source>
</evidence>
<dbReference type="SMART" id="SM00382">
    <property type="entry name" value="AAA"/>
    <property type="match status" value="1"/>
</dbReference>
<dbReference type="HOGENOM" id="CLU_000604_101_4_9"/>
<dbReference type="eggNOG" id="COG1134">
    <property type="taxonomic scope" value="Bacteria"/>
</dbReference>
<dbReference type="PATRIC" id="fig|1235802.3.peg.5208"/>
<dbReference type="Gene3D" id="2.70.50.60">
    <property type="entry name" value="abc- transporter (atp binding component) like domain"/>
    <property type="match status" value="1"/>
</dbReference>
<dbReference type="GO" id="GO:0140359">
    <property type="term" value="F:ABC-type transporter activity"/>
    <property type="evidence" value="ECO:0007669"/>
    <property type="project" value="InterPro"/>
</dbReference>
<comment type="caution">
    <text evidence="6">The sequence shown here is derived from an EMBL/GenBank/DDBJ whole genome shotgun (WGS) entry which is preliminary data.</text>
</comment>
<dbReference type="GO" id="GO:0016020">
    <property type="term" value="C:membrane"/>
    <property type="evidence" value="ECO:0007669"/>
    <property type="project" value="InterPro"/>
</dbReference>
<dbReference type="CDD" id="cd10147">
    <property type="entry name" value="Wzt_C-like"/>
    <property type="match status" value="1"/>
</dbReference>
<evidence type="ECO:0000256" key="3">
    <source>
        <dbReference type="ARBA" id="ARBA00022741"/>
    </source>
</evidence>
<feature type="domain" description="ABC transporter" evidence="5">
    <location>
        <begin position="4"/>
        <end position="243"/>
    </location>
</feature>
<dbReference type="PANTHER" id="PTHR46743:SF2">
    <property type="entry name" value="TEICHOIC ACIDS EXPORT ATP-BINDING PROTEIN TAGH"/>
    <property type="match status" value="1"/>
</dbReference>
<evidence type="ECO:0000256" key="4">
    <source>
        <dbReference type="ARBA" id="ARBA00022840"/>
    </source>
</evidence>
<organism evidence="6 7">
    <name type="scientific">Eubacterium plexicaudatum ASF492</name>
    <dbReference type="NCBI Taxonomy" id="1235802"/>
    <lineage>
        <taxon>Bacteria</taxon>
        <taxon>Bacillati</taxon>
        <taxon>Bacillota</taxon>
        <taxon>Clostridia</taxon>
        <taxon>Eubacteriales</taxon>
        <taxon>Eubacteriaceae</taxon>
        <taxon>Eubacterium</taxon>
    </lineage>
</organism>
<keyword evidence="2" id="KW-0813">Transport</keyword>
<dbReference type="InterPro" id="IPR015860">
    <property type="entry name" value="ABC_transpr_TagH-like"/>
</dbReference>
<gene>
    <name evidence="6" type="ORF">C823_04945</name>
</gene>
<accession>N1ZXA8</accession>
<evidence type="ECO:0000256" key="1">
    <source>
        <dbReference type="ARBA" id="ARBA00005417"/>
    </source>
</evidence>
<evidence type="ECO:0000313" key="7">
    <source>
        <dbReference type="Proteomes" id="UP000012589"/>
    </source>
</evidence>
<dbReference type="EMBL" id="AQFT01000142">
    <property type="protein sequence ID" value="EMZ20531.1"/>
    <property type="molecule type" value="Genomic_DNA"/>
</dbReference>
<dbReference type="PROSITE" id="PS00211">
    <property type="entry name" value="ABC_TRANSPORTER_1"/>
    <property type="match status" value="1"/>
</dbReference>
<evidence type="ECO:0000259" key="5">
    <source>
        <dbReference type="PROSITE" id="PS50893"/>
    </source>
</evidence>
<keyword evidence="3" id="KW-0547">Nucleotide-binding</keyword>
<dbReference type="PROSITE" id="PS50893">
    <property type="entry name" value="ABC_TRANSPORTER_2"/>
    <property type="match status" value="1"/>
</dbReference>
<keyword evidence="7" id="KW-1185">Reference proteome</keyword>
<comment type="similarity">
    <text evidence="1">Belongs to the ABC transporter superfamily.</text>
</comment>
<dbReference type="GO" id="GO:0016887">
    <property type="term" value="F:ATP hydrolysis activity"/>
    <property type="evidence" value="ECO:0007669"/>
    <property type="project" value="InterPro"/>
</dbReference>
<sequence>MYTIEVRDLVKTYKLYERPVDRIREAFGKKKCYHKDFLAVDHVSFCVEKGETVGIIGSNGAGKSTLLKMITGVLKATAGDIRLSGAVSALLELGAGFDAERNGIDNIYLNGRINGLSKKEIDESVPRILEFADIGNFIHQPIKTYSSGMLVRLAFAVAVNVKPEILIVDEALSVGDVRFQQKCYRKIREFTQNGTVLFVSHDTGAISSFCDRVIWMDHGKIYKEGTPGEIIEEYLSFMRYDITDAQKQKLDVDDMLGQETENNTCILSFGNQAAYFCKIALTDGKEKLLSQVRPGQKINIVMEIEAKRVIEFPILGFNIKDVLGNELVVTNTVFEKVRVEPIKPGKIYRFAWQLIFPDLHTGDYPVDVALAEGTYANHEQIQFVSDALVIKCVDDCLYQEGRGKLVPRNIKLIEKEEQAERIL</sequence>
<dbReference type="GO" id="GO:0005524">
    <property type="term" value="F:ATP binding"/>
    <property type="evidence" value="ECO:0007669"/>
    <property type="project" value="UniProtKB-KW"/>
</dbReference>
<dbReference type="InterPro" id="IPR029439">
    <property type="entry name" value="Wzt_C"/>
</dbReference>
<dbReference type="Pfam" id="PF14524">
    <property type="entry name" value="Wzt_C"/>
    <property type="match status" value="1"/>
</dbReference>